<dbReference type="SUPFAM" id="SSF88802">
    <property type="entry name" value="Pre-PUA domain"/>
    <property type="match status" value="1"/>
</dbReference>
<evidence type="ECO:0000313" key="3">
    <source>
        <dbReference type="Proteomes" id="UP000011566"/>
    </source>
</evidence>
<dbReference type="InterPro" id="IPR002478">
    <property type="entry name" value="PUA"/>
</dbReference>
<name>M0LTS8_9EURY</name>
<proteinExistence type="predicted"/>
<dbReference type="Pfam" id="PF01472">
    <property type="entry name" value="PUA"/>
    <property type="match status" value="1"/>
</dbReference>
<evidence type="ECO:0000259" key="1">
    <source>
        <dbReference type="SMART" id="SM00359"/>
    </source>
</evidence>
<dbReference type="InterPro" id="IPR038250">
    <property type="entry name" value="TGT_C2_sf"/>
</dbReference>
<dbReference type="SUPFAM" id="SSF88697">
    <property type="entry name" value="PUA domain-like"/>
    <property type="match status" value="1"/>
</dbReference>
<dbReference type="SMART" id="SM00359">
    <property type="entry name" value="PUA"/>
    <property type="match status" value="1"/>
</dbReference>
<dbReference type="Gene3D" id="3.10.450.90">
    <property type="entry name" value="ArcTGT, C2 domain"/>
    <property type="match status" value="1"/>
</dbReference>
<dbReference type="InterPro" id="IPR029402">
    <property type="entry name" value="TGT_C2"/>
</dbReference>
<dbReference type="Pfam" id="PF14810">
    <property type="entry name" value="TGT_C2"/>
    <property type="match status" value="1"/>
</dbReference>
<dbReference type="eggNOG" id="arCOG00991">
    <property type="taxonomic scope" value="Archaea"/>
</dbReference>
<dbReference type="InterPro" id="IPR015947">
    <property type="entry name" value="PUA-like_sf"/>
</dbReference>
<organism evidence="2 3">
    <name type="scientific">Halococcus hamelinensis 100A6</name>
    <dbReference type="NCBI Taxonomy" id="1132509"/>
    <lineage>
        <taxon>Archaea</taxon>
        <taxon>Methanobacteriati</taxon>
        <taxon>Methanobacteriota</taxon>
        <taxon>Stenosarchaea group</taxon>
        <taxon>Halobacteria</taxon>
        <taxon>Halobacteriales</taxon>
        <taxon>Halococcaceae</taxon>
        <taxon>Halococcus</taxon>
    </lineage>
</organism>
<protein>
    <submittedName>
        <fullName evidence="2">Prefoldin subunit alpha</fullName>
    </submittedName>
</protein>
<dbReference type="PATRIC" id="fig|1132509.6.peg.3941"/>
<dbReference type="Gene3D" id="2.30.130.10">
    <property type="entry name" value="PUA domain"/>
    <property type="match status" value="1"/>
</dbReference>
<dbReference type="PROSITE" id="PS50890">
    <property type="entry name" value="PUA"/>
    <property type="match status" value="1"/>
</dbReference>
<sequence>MAGLLPAAPEVRPMDEDETARLRTIADYQFGAGAGAALFPDADLAVRRSVSGRPQQVFDGERRLVSYNTDGRFTLGVAGGRRLLGLDAPTARVVVGEESDPFVRDGKNAFAKFVQEVDPAVRPSDEVCIVDPADDLLGVGRARLSADAMADFETGVAVKTRDGNDG</sequence>
<dbReference type="EMBL" id="AOMB01000044">
    <property type="protein sequence ID" value="EMA35490.1"/>
    <property type="molecule type" value="Genomic_DNA"/>
</dbReference>
<evidence type="ECO:0000313" key="2">
    <source>
        <dbReference type="EMBL" id="EMA35490.1"/>
    </source>
</evidence>
<keyword evidence="3" id="KW-1185">Reference proteome</keyword>
<reference evidence="2 3" key="1">
    <citation type="journal article" date="2014" name="PLoS Genet.">
        <title>Phylogenetically driven sequencing of extremely halophilic archaea reveals strategies for static and dynamic osmo-response.</title>
        <authorList>
            <person name="Becker E.A."/>
            <person name="Seitzer P.M."/>
            <person name="Tritt A."/>
            <person name="Larsen D."/>
            <person name="Krusor M."/>
            <person name="Yao A.I."/>
            <person name="Wu D."/>
            <person name="Madern D."/>
            <person name="Eisen J.A."/>
            <person name="Darling A.E."/>
            <person name="Facciotti M.T."/>
        </authorList>
    </citation>
    <scope>NUCLEOTIDE SEQUENCE [LARGE SCALE GENOMIC DNA]</scope>
    <source>
        <strain evidence="2 3">100A6</strain>
    </source>
</reference>
<dbReference type="GO" id="GO:0003723">
    <property type="term" value="F:RNA binding"/>
    <property type="evidence" value="ECO:0007669"/>
    <property type="project" value="InterPro"/>
</dbReference>
<dbReference type="CDD" id="cd21149">
    <property type="entry name" value="PUA_archaeosine_TGT"/>
    <property type="match status" value="1"/>
</dbReference>
<dbReference type="AlphaFoldDB" id="M0LTS8"/>
<dbReference type="InterPro" id="IPR036974">
    <property type="entry name" value="PUA_sf"/>
</dbReference>
<gene>
    <name evidence="2" type="ORF">C447_17007</name>
</gene>
<accession>M0LTS8</accession>
<feature type="domain" description="PUA" evidence="1">
    <location>
        <begin position="91"/>
        <end position="165"/>
    </location>
</feature>
<dbReference type="Proteomes" id="UP000011566">
    <property type="component" value="Unassembled WGS sequence"/>
</dbReference>
<comment type="caution">
    <text evidence="2">The sequence shown here is derived from an EMBL/GenBank/DDBJ whole genome shotgun (WGS) entry which is preliminary data.</text>
</comment>
<dbReference type="OrthoDB" id="7576at2157"/>